<protein>
    <submittedName>
        <fullName evidence="2">Uncharacterized protein</fullName>
    </submittedName>
</protein>
<dbReference type="AlphaFoldDB" id="A0A0D0D320"/>
<gene>
    <name evidence="2" type="ORF">PAXRUDRAFT_80254</name>
</gene>
<dbReference type="OrthoDB" id="2668279at2759"/>
<evidence type="ECO:0000256" key="1">
    <source>
        <dbReference type="SAM" id="MobiDB-lite"/>
    </source>
</evidence>
<dbReference type="Proteomes" id="UP000054538">
    <property type="component" value="Unassembled WGS sequence"/>
</dbReference>
<feature type="region of interest" description="Disordered" evidence="1">
    <location>
        <begin position="51"/>
        <end position="116"/>
    </location>
</feature>
<accession>A0A0D0D320</accession>
<sequence>KMAQEDCCKQKEEQSAILTEWRKAEKEQKKRNAMCRQAYYDAMQLWKDGSNLAKEQRRRVAWGKPKLGKLEPQAPKPGTEQGKSGEVEGGNGEVTEDEQSDGNDDGMGTYGESGEE</sequence>
<feature type="non-terminal residue" evidence="2">
    <location>
        <position position="1"/>
    </location>
</feature>
<feature type="compositionally biased region" description="Acidic residues" evidence="1">
    <location>
        <begin position="94"/>
        <end position="104"/>
    </location>
</feature>
<organism evidence="2 3">
    <name type="scientific">Paxillus rubicundulus Ve08.2h10</name>
    <dbReference type="NCBI Taxonomy" id="930991"/>
    <lineage>
        <taxon>Eukaryota</taxon>
        <taxon>Fungi</taxon>
        <taxon>Dikarya</taxon>
        <taxon>Basidiomycota</taxon>
        <taxon>Agaricomycotina</taxon>
        <taxon>Agaricomycetes</taxon>
        <taxon>Agaricomycetidae</taxon>
        <taxon>Boletales</taxon>
        <taxon>Paxilineae</taxon>
        <taxon>Paxillaceae</taxon>
        <taxon>Paxillus</taxon>
    </lineage>
</organism>
<keyword evidence="3" id="KW-1185">Reference proteome</keyword>
<reference evidence="3" key="2">
    <citation type="submission" date="2015-01" db="EMBL/GenBank/DDBJ databases">
        <title>Evolutionary Origins and Diversification of the Mycorrhizal Mutualists.</title>
        <authorList>
            <consortium name="DOE Joint Genome Institute"/>
            <consortium name="Mycorrhizal Genomics Consortium"/>
            <person name="Kohler A."/>
            <person name="Kuo A."/>
            <person name="Nagy L.G."/>
            <person name="Floudas D."/>
            <person name="Copeland A."/>
            <person name="Barry K.W."/>
            <person name="Cichocki N."/>
            <person name="Veneault-Fourrey C."/>
            <person name="LaButti K."/>
            <person name="Lindquist E.A."/>
            <person name="Lipzen A."/>
            <person name="Lundell T."/>
            <person name="Morin E."/>
            <person name="Murat C."/>
            <person name="Riley R."/>
            <person name="Ohm R."/>
            <person name="Sun H."/>
            <person name="Tunlid A."/>
            <person name="Henrissat B."/>
            <person name="Grigoriev I.V."/>
            <person name="Hibbett D.S."/>
            <person name="Martin F."/>
        </authorList>
    </citation>
    <scope>NUCLEOTIDE SEQUENCE [LARGE SCALE GENOMIC DNA]</scope>
    <source>
        <strain evidence="3">Ve08.2h10</strain>
    </source>
</reference>
<evidence type="ECO:0000313" key="2">
    <source>
        <dbReference type="EMBL" id="KIK77921.1"/>
    </source>
</evidence>
<reference evidence="2 3" key="1">
    <citation type="submission" date="2014-04" db="EMBL/GenBank/DDBJ databases">
        <authorList>
            <consortium name="DOE Joint Genome Institute"/>
            <person name="Kuo A."/>
            <person name="Kohler A."/>
            <person name="Jargeat P."/>
            <person name="Nagy L.G."/>
            <person name="Floudas D."/>
            <person name="Copeland A."/>
            <person name="Barry K.W."/>
            <person name="Cichocki N."/>
            <person name="Veneault-Fourrey C."/>
            <person name="LaButti K."/>
            <person name="Lindquist E.A."/>
            <person name="Lipzen A."/>
            <person name="Lundell T."/>
            <person name="Morin E."/>
            <person name="Murat C."/>
            <person name="Sun H."/>
            <person name="Tunlid A."/>
            <person name="Henrissat B."/>
            <person name="Grigoriev I.V."/>
            <person name="Hibbett D.S."/>
            <person name="Martin F."/>
            <person name="Nordberg H.P."/>
            <person name="Cantor M.N."/>
            <person name="Hua S.X."/>
        </authorList>
    </citation>
    <scope>NUCLEOTIDE SEQUENCE [LARGE SCALE GENOMIC DNA]</scope>
    <source>
        <strain evidence="2 3">Ve08.2h10</strain>
    </source>
</reference>
<dbReference type="EMBL" id="KN826782">
    <property type="protein sequence ID" value="KIK77921.1"/>
    <property type="molecule type" value="Genomic_DNA"/>
</dbReference>
<proteinExistence type="predicted"/>
<dbReference type="InParanoid" id="A0A0D0D320"/>
<feature type="non-terminal residue" evidence="2">
    <location>
        <position position="116"/>
    </location>
</feature>
<name>A0A0D0D320_9AGAM</name>
<evidence type="ECO:0000313" key="3">
    <source>
        <dbReference type="Proteomes" id="UP000054538"/>
    </source>
</evidence>
<dbReference type="HOGENOM" id="CLU_177422_0_0_1"/>